<keyword evidence="2" id="KW-0812">Transmembrane</keyword>
<feature type="compositionally biased region" description="Low complexity" evidence="1">
    <location>
        <begin position="60"/>
        <end position="74"/>
    </location>
</feature>
<dbReference type="Proteomes" id="UP000799640">
    <property type="component" value="Unassembled WGS sequence"/>
</dbReference>
<evidence type="ECO:0000256" key="1">
    <source>
        <dbReference type="SAM" id="MobiDB-lite"/>
    </source>
</evidence>
<feature type="transmembrane region" description="Helical" evidence="2">
    <location>
        <begin position="91"/>
        <end position="116"/>
    </location>
</feature>
<feature type="transmembrane region" description="Helical" evidence="2">
    <location>
        <begin position="237"/>
        <end position="259"/>
    </location>
</feature>
<protein>
    <submittedName>
        <fullName evidence="3">Uncharacterized protein</fullName>
    </submittedName>
</protein>
<reference evidence="3" key="1">
    <citation type="journal article" date="2020" name="Stud. Mycol.">
        <title>101 Dothideomycetes genomes: a test case for predicting lifestyles and emergence of pathogens.</title>
        <authorList>
            <person name="Haridas S."/>
            <person name="Albert R."/>
            <person name="Binder M."/>
            <person name="Bloem J."/>
            <person name="Labutti K."/>
            <person name="Salamov A."/>
            <person name="Andreopoulos B."/>
            <person name="Baker S."/>
            <person name="Barry K."/>
            <person name="Bills G."/>
            <person name="Bluhm B."/>
            <person name="Cannon C."/>
            <person name="Castanera R."/>
            <person name="Culley D."/>
            <person name="Daum C."/>
            <person name="Ezra D."/>
            <person name="Gonzalez J."/>
            <person name="Henrissat B."/>
            <person name="Kuo A."/>
            <person name="Liang C."/>
            <person name="Lipzen A."/>
            <person name="Lutzoni F."/>
            <person name="Magnuson J."/>
            <person name="Mondo S."/>
            <person name="Nolan M."/>
            <person name="Ohm R."/>
            <person name="Pangilinan J."/>
            <person name="Park H.-J."/>
            <person name="Ramirez L."/>
            <person name="Alfaro M."/>
            <person name="Sun H."/>
            <person name="Tritt A."/>
            <person name="Yoshinaga Y."/>
            <person name="Zwiers L.-H."/>
            <person name="Turgeon B."/>
            <person name="Goodwin S."/>
            <person name="Spatafora J."/>
            <person name="Crous P."/>
            <person name="Grigoriev I."/>
        </authorList>
    </citation>
    <scope>NUCLEOTIDE SEQUENCE</scope>
    <source>
        <strain evidence="3">CBS 262.69</strain>
    </source>
</reference>
<feature type="transmembrane region" description="Helical" evidence="2">
    <location>
        <begin position="632"/>
        <end position="655"/>
    </location>
</feature>
<accession>A0A6G1HJ74</accession>
<evidence type="ECO:0000313" key="4">
    <source>
        <dbReference type="Proteomes" id="UP000799640"/>
    </source>
</evidence>
<feature type="transmembrane region" description="Helical" evidence="2">
    <location>
        <begin position="197"/>
        <end position="216"/>
    </location>
</feature>
<feature type="transmembrane region" description="Helical" evidence="2">
    <location>
        <begin position="150"/>
        <end position="177"/>
    </location>
</feature>
<name>A0A6G1HJ74_9PEZI</name>
<dbReference type="EMBL" id="ML996708">
    <property type="protein sequence ID" value="KAF2396113.1"/>
    <property type="molecule type" value="Genomic_DNA"/>
</dbReference>
<organism evidence="3 4">
    <name type="scientific">Trichodelitschia bisporula</name>
    <dbReference type="NCBI Taxonomy" id="703511"/>
    <lineage>
        <taxon>Eukaryota</taxon>
        <taxon>Fungi</taxon>
        <taxon>Dikarya</taxon>
        <taxon>Ascomycota</taxon>
        <taxon>Pezizomycotina</taxon>
        <taxon>Dothideomycetes</taxon>
        <taxon>Dothideomycetes incertae sedis</taxon>
        <taxon>Phaeotrichales</taxon>
        <taxon>Phaeotrichaceae</taxon>
        <taxon>Trichodelitschia</taxon>
    </lineage>
</organism>
<proteinExistence type="predicted"/>
<dbReference type="OrthoDB" id="3344043at2759"/>
<evidence type="ECO:0000256" key="2">
    <source>
        <dbReference type="SAM" id="Phobius"/>
    </source>
</evidence>
<sequence length="733" mass="79805">MNATPHPTQDDESSIVHRNSARRPRRSRNAEASRLLVGSTDFELNERPVRSANSGTDALPANSASSESERPSMSLDGSEIKPKKRISSSGAVVLLACCVITLPMVTISGALLGLILKHRIATSTLRFHNTELNSDPSSSSYYIAFHSSTLVALASWSSTIAPFLVGFAITLVSYPVAHDILPTSKLRDPPAAELLSPYQFSMLVRMLLSSGPVSMFHWGASVGWSKEKQPRALKTMAAHLAFGLFLSWVIIISDTWFHFATTTIECQRDNPSSAWWKGYPGGWNGSFAIRPECSNIATAKTEGCTLAKTDNGVLALVPGRVAANLLYKPDGYRPAGGEVEVSTTKADIIGEVIVDKSTGGKVKRATRRDLELPPFLHWNASMDSWVTKNMPIEMAYLAVASGASTLEIDSNSIPDGTSPDKRNYLEYHAHSWGVVTTCINVTSQCQNTTAAPSINGVGQNFRCNFPFEGGNDFWRMNYYTNSSLLDTGTDDVATNPYYFAAFIPANPIVSAPHSSAVINCSVEVYDVEFRTSRVDGLLRDSWTGSFQSNRTLSNTTVTNIIKGSQQFTSFGNALFIQAAGAESFFGTGRFESIALAYSKTALAVAADAFRTVPPRDLRYIEEVAVVRVSIPALAFLLAGNLSFVAYGIVLTYMAYKPHIMDGDTGEVLARLSVPALAATLFGQARTREPVDEVEEMFDERYGMEGPLVKFNRTSEGGWAFEAVSQEEISWEAH</sequence>
<feature type="region of interest" description="Disordered" evidence="1">
    <location>
        <begin position="1"/>
        <end position="81"/>
    </location>
</feature>
<keyword evidence="2" id="KW-1133">Transmembrane helix</keyword>
<keyword evidence="2" id="KW-0472">Membrane</keyword>
<keyword evidence="4" id="KW-1185">Reference proteome</keyword>
<dbReference type="AlphaFoldDB" id="A0A6G1HJ74"/>
<gene>
    <name evidence="3" type="ORF">EJ06DRAFT_243819</name>
</gene>
<evidence type="ECO:0000313" key="3">
    <source>
        <dbReference type="EMBL" id="KAF2396113.1"/>
    </source>
</evidence>